<protein>
    <submittedName>
        <fullName evidence="3">Uncharacterized protein</fullName>
    </submittedName>
</protein>
<dbReference type="Proteomes" id="UP000242792">
    <property type="component" value="Chromosome"/>
</dbReference>
<dbReference type="Pfam" id="PF09722">
    <property type="entry name" value="Xre_MbcA_ParS_C"/>
    <property type="match status" value="1"/>
</dbReference>
<name>A0A1V0BI62_9BURK</name>
<gene>
    <name evidence="3" type="ORF">B5M06_16560</name>
</gene>
<proteinExistence type="predicted"/>
<dbReference type="AlphaFoldDB" id="A0A1V0BI62"/>
<sequence>MLATPRATPDRALVLTKATLNAAEQLGLTSAELAAVLGVSEPTISRTKANNRPINPNSKEGELALMLIRIYRSLEPLIGGDTDKRRRWMNSHNKALLGIPSQLIRRTDGLVRTLAYLDGMRAAS</sequence>
<dbReference type="SUPFAM" id="SSF47413">
    <property type="entry name" value="lambda repressor-like DNA-binding domains"/>
    <property type="match status" value="1"/>
</dbReference>
<evidence type="ECO:0000259" key="1">
    <source>
        <dbReference type="Pfam" id="PF09722"/>
    </source>
</evidence>
<evidence type="ECO:0000259" key="2">
    <source>
        <dbReference type="Pfam" id="PF20432"/>
    </source>
</evidence>
<feature type="domain" description="Antitoxin Xre/MbcA/ParS-like toxin-binding" evidence="1">
    <location>
        <begin position="75"/>
        <end position="121"/>
    </location>
</feature>
<dbReference type="KEGG" id="cke:B5M06_16560"/>
<dbReference type="GO" id="GO:0003677">
    <property type="term" value="F:DNA binding"/>
    <property type="evidence" value="ECO:0007669"/>
    <property type="project" value="InterPro"/>
</dbReference>
<dbReference type="InterPro" id="IPR046847">
    <property type="entry name" value="Xre-like_HTH"/>
</dbReference>
<dbReference type="RefSeq" id="WP_080025320.1">
    <property type="nucleotide sequence ID" value="NZ_CP020121.1"/>
</dbReference>
<feature type="domain" description="Antitoxin Xre-like helix-turn-helix" evidence="2">
    <location>
        <begin position="6"/>
        <end position="69"/>
    </location>
</feature>
<organism evidence="3 4">
    <name type="scientific">Comamonas kerstersii</name>
    <dbReference type="NCBI Taxonomy" id="225992"/>
    <lineage>
        <taxon>Bacteria</taxon>
        <taxon>Pseudomonadati</taxon>
        <taxon>Pseudomonadota</taxon>
        <taxon>Betaproteobacteria</taxon>
        <taxon>Burkholderiales</taxon>
        <taxon>Comamonadaceae</taxon>
        <taxon>Comamonas</taxon>
    </lineage>
</organism>
<dbReference type="OrthoDB" id="565125at2"/>
<dbReference type="InterPro" id="IPR010982">
    <property type="entry name" value="Lambda_DNA-bd_dom_sf"/>
</dbReference>
<reference evidence="3 4" key="1">
    <citation type="submission" date="2017-03" db="EMBL/GenBank/DDBJ databases">
        <title>Rapid Whole Genome Sequencing of Comamonas kerstersii Causing Continuous ambulatory Peritoneal Dialysis-Associated Peritonitis.</title>
        <authorList>
            <person name="Zheng B."/>
        </authorList>
    </citation>
    <scope>NUCLEOTIDE SEQUENCE [LARGE SCALE GENOMIC DNA]</scope>
    <source>
        <strain evidence="3 4">8943</strain>
    </source>
</reference>
<evidence type="ECO:0000313" key="4">
    <source>
        <dbReference type="Proteomes" id="UP000242792"/>
    </source>
</evidence>
<accession>A0A1V0BI62</accession>
<dbReference type="InterPro" id="IPR024467">
    <property type="entry name" value="Xre/MbcA/ParS-like_toxin-bd"/>
</dbReference>
<dbReference type="Pfam" id="PF20432">
    <property type="entry name" value="Xre-like-HTH"/>
    <property type="match status" value="1"/>
</dbReference>
<evidence type="ECO:0000313" key="3">
    <source>
        <dbReference type="EMBL" id="AQZ99618.1"/>
    </source>
</evidence>
<dbReference type="EMBL" id="CP020121">
    <property type="protein sequence ID" value="AQZ99618.1"/>
    <property type="molecule type" value="Genomic_DNA"/>
</dbReference>
<dbReference type="GeneID" id="83040918"/>